<sequence length="272" mass="30690">MMIIIGGIPQNEELINNPVFTGEQQNIVMEMLRTNELFTYTSFQQFLFEINVRSSTISASRALLESGVRFSTFANSKGNPQFWDVTPKGAIVIKPGIKPSDALSDIFRNGSFYSFECATAMIVVFFRAVLENIDVDQFDRLFDGMILYDWQYDEDLGVTTTRSNEFVPGDCVYFINPDVAPETSYFRGENAIYLGSNLYYGHGIGIMDAQSMIDKLNTFRIPGSLQSAYLMSQVTRLGYKYLFQFSSTGRGIPIFLLENKTVIHVGSYYSAS</sequence>
<keyword evidence="1 4" id="KW-0808">Transferase</keyword>
<dbReference type="RefSeq" id="WP_154308440.1">
    <property type="nucleotide sequence ID" value="NZ_WKKI01000027.1"/>
</dbReference>
<dbReference type="OrthoDB" id="1845399at2"/>
<organism evidence="4 5">
    <name type="scientific">Metabacillus lacus</name>
    <dbReference type="NCBI Taxonomy" id="1983721"/>
    <lineage>
        <taxon>Bacteria</taxon>
        <taxon>Bacillati</taxon>
        <taxon>Bacillota</taxon>
        <taxon>Bacilli</taxon>
        <taxon>Bacillales</taxon>
        <taxon>Bacillaceae</taxon>
        <taxon>Metabacillus</taxon>
    </lineage>
</organism>
<accession>A0A7X2J0J4</accession>
<dbReference type="GO" id="GO:0003810">
    <property type="term" value="F:protein-glutamine gamma-glutamyltransferase activity"/>
    <property type="evidence" value="ECO:0007669"/>
    <property type="project" value="UniProtKB-EC"/>
</dbReference>
<dbReference type="Proteomes" id="UP000448867">
    <property type="component" value="Unassembled WGS sequence"/>
</dbReference>
<dbReference type="InterPro" id="IPR020916">
    <property type="entry name" value="Gln_gamma-glutamylTfrase_bac"/>
</dbReference>
<proteinExistence type="inferred from homology"/>
<gene>
    <name evidence="4" type="ORF">GJU40_13235</name>
</gene>
<dbReference type="AlphaFoldDB" id="A0A7X2J0J4"/>
<dbReference type="GO" id="GO:0030435">
    <property type="term" value="P:sporulation resulting in formation of a cellular spore"/>
    <property type="evidence" value="ECO:0007669"/>
    <property type="project" value="UniProtKB-KW"/>
</dbReference>
<evidence type="ECO:0000256" key="1">
    <source>
        <dbReference type="ARBA" id="ARBA00022679"/>
    </source>
</evidence>
<reference evidence="4 5" key="1">
    <citation type="submission" date="2019-11" db="EMBL/GenBank/DDBJ databases">
        <title>Bacillus lacus genome.</title>
        <authorList>
            <person name="Allen C.J."/>
            <person name="Newman J.D."/>
        </authorList>
    </citation>
    <scope>NUCLEOTIDE SEQUENCE [LARGE SCALE GENOMIC DNA]</scope>
    <source>
        <strain evidence="4 5">KCTC 33946</strain>
    </source>
</reference>
<dbReference type="EMBL" id="WKKI01000027">
    <property type="protein sequence ID" value="MRX73106.1"/>
    <property type="molecule type" value="Genomic_DNA"/>
</dbReference>
<keyword evidence="5" id="KW-1185">Reference proteome</keyword>
<dbReference type="HAMAP" id="MF_00727">
    <property type="entry name" value="Tgl"/>
    <property type="match status" value="1"/>
</dbReference>
<evidence type="ECO:0000256" key="2">
    <source>
        <dbReference type="ARBA" id="ARBA00022969"/>
    </source>
</evidence>
<protein>
    <submittedName>
        <fullName evidence="4">Protein-glutamine gamma-glutamyltransferase</fullName>
        <ecNumber evidence="4">2.3.2.13</ecNumber>
    </submittedName>
</protein>
<evidence type="ECO:0000313" key="4">
    <source>
        <dbReference type="EMBL" id="MRX73106.1"/>
    </source>
</evidence>
<evidence type="ECO:0000256" key="3">
    <source>
        <dbReference type="ARBA" id="ARBA00023315"/>
    </source>
</evidence>
<evidence type="ECO:0000313" key="5">
    <source>
        <dbReference type="Proteomes" id="UP000448867"/>
    </source>
</evidence>
<dbReference type="EC" id="2.3.2.13" evidence="4"/>
<comment type="caution">
    <text evidence="4">The sequence shown here is derived from an EMBL/GenBank/DDBJ whole genome shotgun (WGS) entry which is preliminary data.</text>
</comment>
<dbReference type="NCBIfam" id="NF002869">
    <property type="entry name" value="PRK03187.1"/>
    <property type="match status" value="1"/>
</dbReference>
<dbReference type="Pfam" id="PF20085">
    <property type="entry name" value="TGL"/>
    <property type="match status" value="1"/>
</dbReference>
<name>A0A7X2J0J4_9BACI</name>
<keyword evidence="3 4" id="KW-0012">Acyltransferase</keyword>
<keyword evidence="2" id="KW-0749">Sporulation</keyword>